<name>A0ABR2TE69_9ROSI</name>
<dbReference type="Proteomes" id="UP001396334">
    <property type="component" value="Unassembled WGS sequence"/>
</dbReference>
<gene>
    <name evidence="1" type="ORF">V6N11_077508</name>
</gene>
<proteinExistence type="predicted"/>
<dbReference type="EMBL" id="JBBPBN010000006">
    <property type="protein sequence ID" value="KAK9035468.1"/>
    <property type="molecule type" value="Genomic_DNA"/>
</dbReference>
<comment type="caution">
    <text evidence="1">The sequence shown here is derived from an EMBL/GenBank/DDBJ whole genome shotgun (WGS) entry which is preliminary data.</text>
</comment>
<organism evidence="1 2">
    <name type="scientific">Hibiscus sabdariffa</name>
    <name type="common">roselle</name>
    <dbReference type="NCBI Taxonomy" id="183260"/>
    <lineage>
        <taxon>Eukaryota</taxon>
        <taxon>Viridiplantae</taxon>
        <taxon>Streptophyta</taxon>
        <taxon>Embryophyta</taxon>
        <taxon>Tracheophyta</taxon>
        <taxon>Spermatophyta</taxon>
        <taxon>Magnoliopsida</taxon>
        <taxon>eudicotyledons</taxon>
        <taxon>Gunneridae</taxon>
        <taxon>Pentapetalae</taxon>
        <taxon>rosids</taxon>
        <taxon>malvids</taxon>
        <taxon>Malvales</taxon>
        <taxon>Malvaceae</taxon>
        <taxon>Malvoideae</taxon>
        <taxon>Hibiscus</taxon>
    </lineage>
</organism>
<dbReference type="PANTHER" id="PTHR33710">
    <property type="entry name" value="BNAC02G09200D PROTEIN"/>
    <property type="match status" value="1"/>
</dbReference>
<accession>A0ABR2TE69</accession>
<evidence type="ECO:0000313" key="1">
    <source>
        <dbReference type="EMBL" id="KAK9035468.1"/>
    </source>
</evidence>
<sequence length="144" mass="16619">MEIPSKGRIYTWSNQRSDEDAILEKLDKALSSREWGFLFPKAISIIDIAIASDHSPIVLLTNGLMKKVKRDFKFELRWLIEDECSRVVHDEQENRGNNHSSGTFQVKLRSTRVKLSKYNKEKFGKNKLSANDILNKIKEVQDGP</sequence>
<dbReference type="PANTHER" id="PTHR33710:SF79">
    <property type="entry name" value="OS06G0205337 PROTEIN"/>
    <property type="match status" value="1"/>
</dbReference>
<evidence type="ECO:0000313" key="2">
    <source>
        <dbReference type="Proteomes" id="UP001396334"/>
    </source>
</evidence>
<reference evidence="1 2" key="1">
    <citation type="journal article" date="2024" name="G3 (Bethesda)">
        <title>Genome assembly of Hibiscus sabdariffa L. provides insights into metabolisms of medicinal natural products.</title>
        <authorList>
            <person name="Kim T."/>
        </authorList>
    </citation>
    <scope>NUCLEOTIDE SEQUENCE [LARGE SCALE GENOMIC DNA]</scope>
    <source>
        <strain evidence="1">TK-2024</strain>
        <tissue evidence="1">Old leaves</tissue>
    </source>
</reference>
<keyword evidence="2" id="KW-1185">Reference proteome</keyword>
<protein>
    <submittedName>
        <fullName evidence="1">Uncharacterized protein</fullName>
    </submittedName>
</protein>